<dbReference type="NCBIfam" id="TIGR02873">
    <property type="entry name" value="spore_ylxY"/>
    <property type="match status" value="1"/>
</dbReference>
<dbReference type="Pfam" id="PF01522">
    <property type="entry name" value="Polysacc_deac_1"/>
    <property type="match status" value="1"/>
</dbReference>
<reference evidence="2 3" key="1">
    <citation type="submission" date="2022-10" db="EMBL/GenBank/DDBJ databases">
        <title>Description of Fervidibacillus gen. nov. in the family Fervidibacillaceae fam. nov. with two species, Fervidibacillus albus sp. nov., and Fervidibacillus halotolerans sp. nov., isolated from tidal flat sediments.</title>
        <authorList>
            <person name="Kwon K.K."/>
            <person name="Yang S.-H."/>
        </authorList>
    </citation>
    <scope>NUCLEOTIDE SEQUENCE [LARGE SCALE GENOMIC DNA]</scope>
    <source>
        <strain evidence="2 3">DSM 23332</strain>
    </source>
</reference>
<dbReference type="PANTHER" id="PTHR10587:SF80">
    <property type="entry name" value="CHITOOLIGOSACCHARIDE DEACETYLASE"/>
    <property type="match status" value="1"/>
</dbReference>
<dbReference type="PROSITE" id="PS51677">
    <property type="entry name" value="NODB"/>
    <property type="match status" value="1"/>
</dbReference>
<name>A0ABT2WBJ9_9BACI</name>
<dbReference type="CDD" id="cd10950">
    <property type="entry name" value="CE4_BsYlxY_like"/>
    <property type="match status" value="1"/>
</dbReference>
<protein>
    <submittedName>
        <fullName evidence="2">Polysaccharide deacetylase family protein</fullName>
    </submittedName>
</protein>
<dbReference type="PANTHER" id="PTHR10587">
    <property type="entry name" value="GLYCOSYL TRANSFERASE-RELATED"/>
    <property type="match status" value="1"/>
</dbReference>
<dbReference type="Proteomes" id="UP001208656">
    <property type="component" value="Unassembled WGS sequence"/>
</dbReference>
<dbReference type="InterPro" id="IPR011330">
    <property type="entry name" value="Glyco_hydro/deAcase_b/a-brl"/>
</dbReference>
<dbReference type="SUPFAM" id="SSF88713">
    <property type="entry name" value="Glycoside hydrolase/deacetylase"/>
    <property type="match status" value="1"/>
</dbReference>
<evidence type="ECO:0000259" key="1">
    <source>
        <dbReference type="PROSITE" id="PS51677"/>
    </source>
</evidence>
<dbReference type="RefSeq" id="WP_173658231.1">
    <property type="nucleotide sequence ID" value="NZ_JAOUSE010000002.1"/>
</dbReference>
<dbReference type="EMBL" id="JAOUSE010000002">
    <property type="protein sequence ID" value="MCU9593044.1"/>
    <property type="molecule type" value="Genomic_DNA"/>
</dbReference>
<proteinExistence type="predicted"/>
<organism evidence="2 3">
    <name type="scientific">Pallidibacillus thermolactis</name>
    <dbReference type="NCBI Taxonomy" id="251051"/>
    <lineage>
        <taxon>Bacteria</taxon>
        <taxon>Bacillati</taxon>
        <taxon>Bacillota</taxon>
        <taxon>Bacilli</taxon>
        <taxon>Bacillales</taxon>
        <taxon>Bacillaceae</taxon>
        <taxon>Pallidibacillus</taxon>
    </lineage>
</organism>
<keyword evidence="3" id="KW-1185">Reference proteome</keyword>
<evidence type="ECO:0000313" key="2">
    <source>
        <dbReference type="EMBL" id="MCU9593044.1"/>
    </source>
</evidence>
<dbReference type="InterPro" id="IPR014228">
    <property type="entry name" value="Spore_polysacc_deacetyl_YlxY"/>
</dbReference>
<evidence type="ECO:0000313" key="3">
    <source>
        <dbReference type="Proteomes" id="UP001208656"/>
    </source>
</evidence>
<sequence length="320" mass="36433">MKKFPIMRIVLLLLIPIIAFFIVQNPFTTKYVKKLRSDVIDVSASKDSLYSEIEKKASEYEIPPQDAKIDKVWKKIPGYNGIAVNINASFENMRDDGVFVEEELVFEQIKPKVHLKDLPASPIFKGHPEKPMIAITFNVAWGNEYLSSILATLKKHSVYATFFIEGRWAKENPNFVRMIYEGGHEIGNHSYSHPDMKQLSAEKIKKQLHDTNEIIKATIGKTPTLFAPPSGSYNDQVVKIAHDMNMETIMWSIDTIDWKDPPPQTLIQRVTKQLHNGAIILAHPTESTSKALDTLLTKIKDEGYRLGTISNLLDEKRIMN</sequence>
<dbReference type="Gene3D" id="3.20.20.370">
    <property type="entry name" value="Glycoside hydrolase/deacetylase"/>
    <property type="match status" value="1"/>
</dbReference>
<comment type="caution">
    <text evidence="2">The sequence shown here is derived from an EMBL/GenBank/DDBJ whole genome shotgun (WGS) entry which is preliminary data.</text>
</comment>
<feature type="domain" description="NodB homology" evidence="1">
    <location>
        <begin position="131"/>
        <end position="307"/>
    </location>
</feature>
<dbReference type="InterPro" id="IPR002509">
    <property type="entry name" value="NODB_dom"/>
</dbReference>
<accession>A0ABT2WBJ9</accession>
<gene>
    <name evidence="2" type="ORF">OEV82_01070</name>
</gene>
<dbReference type="InterPro" id="IPR050248">
    <property type="entry name" value="Polysacc_deacetylase_ArnD"/>
</dbReference>